<gene>
    <name evidence="2" type="ORF">GX523_14205</name>
</gene>
<organism evidence="2 3">
    <name type="scientific">Desulfitobacterium dehalogenans</name>
    <dbReference type="NCBI Taxonomy" id="36854"/>
    <lineage>
        <taxon>Bacteria</taxon>
        <taxon>Bacillati</taxon>
        <taxon>Bacillota</taxon>
        <taxon>Clostridia</taxon>
        <taxon>Eubacteriales</taxon>
        <taxon>Desulfitobacteriaceae</taxon>
        <taxon>Desulfitobacterium</taxon>
    </lineage>
</organism>
<dbReference type="PANTHER" id="PTHR34227">
    <property type="entry name" value="CHAPERONE PROTEIN YCDY"/>
    <property type="match status" value="1"/>
</dbReference>
<dbReference type="Proteomes" id="UP000553059">
    <property type="component" value="Unassembled WGS sequence"/>
</dbReference>
<dbReference type="EMBL" id="DUTF01000308">
    <property type="protein sequence ID" value="HHY27866.1"/>
    <property type="molecule type" value="Genomic_DNA"/>
</dbReference>
<proteinExistence type="predicted"/>
<dbReference type="AlphaFoldDB" id="A0A7C6Z5Z0"/>
<dbReference type="SUPFAM" id="SSF89155">
    <property type="entry name" value="TorD-like"/>
    <property type="match status" value="1"/>
</dbReference>
<evidence type="ECO:0000313" key="3">
    <source>
        <dbReference type="Proteomes" id="UP000553059"/>
    </source>
</evidence>
<dbReference type="InterPro" id="IPR020945">
    <property type="entry name" value="DMSO/NO3_reduct_chaperone"/>
</dbReference>
<protein>
    <submittedName>
        <fullName evidence="2">Molecular chaperone TorD family protein</fullName>
    </submittedName>
</protein>
<comment type="caution">
    <text evidence="2">The sequence shown here is derived from an EMBL/GenBank/DDBJ whole genome shotgun (WGS) entry which is preliminary data.</text>
</comment>
<evidence type="ECO:0000256" key="1">
    <source>
        <dbReference type="ARBA" id="ARBA00023186"/>
    </source>
</evidence>
<dbReference type="Pfam" id="PF02613">
    <property type="entry name" value="Nitrate_red_del"/>
    <property type="match status" value="1"/>
</dbReference>
<dbReference type="InterPro" id="IPR050289">
    <property type="entry name" value="TorD/DmsD_chaperones"/>
</dbReference>
<dbReference type="Gene3D" id="1.10.3480.10">
    <property type="entry name" value="TorD-like"/>
    <property type="match status" value="1"/>
</dbReference>
<accession>A0A7C6Z5Z0</accession>
<dbReference type="PANTHER" id="PTHR34227:SF1">
    <property type="entry name" value="DIMETHYL SULFOXIDE REDUCTASE CHAPERONE-RELATED"/>
    <property type="match status" value="1"/>
</dbReference>
<keyword evidence="1" id="KW-0143">Chaperone</keyword>
<reference evidence="2 3" key="1">
    <citation type="journal article" date="2020" name="Biotechnol. Biofuels">
        <title>New insights from the biogas microbiome by comprehensive genome-resolved metagenomics of nearly 1600 species originating from multiple anaerobic digesters.</title>
        <authorList>
            <person name="Campanaro S."/>
            <person name="Treu L."/>
            <person name="Rodriguez-R L.M."/>
            <person name="Kovalovszki A."/>
            <person name="Ziels R.M."/>
            <person name="Maus I."/>
            <person name="Zhu X."/>
            <person name="Kougias P.G."/>
            <person name="Basile A."/>
            <person name="Luo G."/>
            <person name="Schluter A."/>
            <person name="Konstantinidis K.T."/>
            <person name="Angelidaki I."/>
        </authorList>
    </citation>
    <scope>NUCLEOTIDE SEQUENCE [LARGE SCALE GENOMIC DNA]</scope>
    <source>
        <strain evidence="2">AS05jafATM_4</strain>
    </source>
</reference>
<evidence type="ECO:0000313" key="2">
    <source>
        <dbReference type="EMBL" id="HHY27866.1"/>
    </source>
</evidence>
<dbReference type="InterPro" id="IPR036411">
    <property type="entry name" value="TorD-like_sf"/>
</dbReference>
<name>A0A7C6Z5Z0_9FIRM</name>
<sequence length="218" mass="24856">MAELMCPLAGTARTRNLAIRVETLMALSRVFSAGGEKLEQTLAGLIEAYGKWLKEKAGDQKEDWELLDQLLKVQVEDDKKRWIYEFNRLFVGPQSPPAPPYESVYRHGEGQVMQESTLDVRRWYRSQGLSLAGQSNEPDDFIATELEFAAYLLTQALKREQRNQPKKAEAYIENYNAFCQEHLAAWLPGFVKALSASAREPFYLALGEIMQRVVVPVR</sequence>